<name>A0A067QH72_ZOONE</name>
<dbReference type="EMBL" id="KK853404">
    <property type="protein sequence ID" value="KDR07827.1"/>
    <property type="molecule type" value="Genomic_DNA"/>
</dbReference>
<evidence type="ECO:0000313" key="2">
    <source>
        <dbReference type="EMBL" id="KDR07827.1"/>
    </source>
</evidence>
<reference evidence="2 3" key="1">
    <citation type="journal article" date="2014" name="Nat. Commun.">
        <title>Molecular traces of alternative social organization in a termite genome.</title>
        <authorList>
            <person name="Terrapon N."/>
            <person name="Li C."/>
            <person name="Robertson H.M."/>
            <person name="Ji L."/>
            <person name="Meng X."/>
            <person name="Booth W."/>
            <person name="Chen Z."/>
            <person name="Childers C.P."/>
            <person name="Glastad K.M."/>
            <person name="Gokhale K."/>
            <person name="Gowin J."/>
            <person name="Gronenberg W."/>
            <person name="Hermansen R.A."/>
            <person name="Hu H."/>
            <person name="Hunt B.G."/>
            <person name="Huylmans A.K."/>
            <person name="Khalil S.M."/>
            <person name="Mitchell R.D."/>
            <person name="Munoz-Torres M.C."/>
            <person name="Mustard J.A."/>
            <person name="Pan H."/>
            <person name="Reese J.T."/>
            <person name="Scharf M.E."/>
            <person name="Sun F."/>
            <person name="Vogel H."/>
            <person name="Xiao J."/>
            <person name="Yang W."/>
            <person name="Yang Z."/>
            <person name="Yang Z."/>
            <person name="Zhou J."/>
            <person name="Zhu J."/>
            <person name="Brent C.S."/>
            <person name="Elsik C.G."/>
            <person name="Goodisman M.A."/>
            <person name="Liberles D.A."/>
            <person name="Roe R.M."/>
            <person name="Vargo E.L."/>
            <person name="Vilcinskas A."/>
            <person name="Wang J."/>
            <person name="Bornberg-Bauer E."/>
            <person name="Korb J."/>
            <person name="Zhang G."/>
            <person name="Liebig J."/>
        </authorList>
    </citation>
    <scope>NUCLEOTIDE SEQUENCE [LARGE SCALE GENOMIC DNA]</scope>
    <source>
        <tissue evidence="2">Whole organism</tissue>
    </source>
</reference>
<sequence length="131" mass="15330">MFKKIERPADREIRSVIRFLNARNVRPVDIHRHISEIYGENAMSDGMVRKWVHKFNEGRENVHDDNSMRKVDENFVRTNGSALSLHFPRISRPALYENCVRVGCPKCSQRSTKTQFCKCFDIFDTLSRGGR</sequence>
<accession>A0A067QH72</accession>
<proteinExistence type="predicted"/>
<dbReference type="Proteomes" id="UP000027135">
    <property type="component" value="Unassembled WGS sequence"/>
</dbReference>
<gene>
    <name evidence="2" type="ORF">L798_02648</name>
</gene>
<dbReference type="InterPro" id="IPR041426">
    <property type="entry name" value="Mos1_HTH"/>
</dbReference>
<dbReference type="Gene3D" id="1.10.10.1450">
    <property type="match status" value="1"/>
</dbReference>
<feature type="domain" description="Mos1 transposase HTH" evidence="1">
    <location>
        <begin position="12"/>
        <end position="58"/>
    </location>
</feature>
<keyword evidence="3" id="KW-1185">Reference proteome</keyword>
<protein>
    <recommendedName>
        <fullName evidence="1">Mos1 transposase HTH domain-containing protein</fullName>
    </recommendedName>
</protein>
<dbReference type="InParanoid" id="A0A067QH72"/>
<dbReference type="Pfam" id="PF17906">
    <property type="entry name" value="HTH_48"/>
    <property type="match status" value="1"/>
</dbReference>
<organism evidence="2 3">
    <name type="scientific">Zootermopsis nevadensis</name>
    <name type="common">Dampwood termite</name>
    <dbReference type="NCBI Taxonomy" id="136037"/>
    <lineage>
        <taxon>Eukaryota</taxon>
        <taxon>Metazoa</taxon>
        <taxon>Ecdysozoa</taxon>
        <taxon>Arthropoda</taxon>
        <taxon>Hexapoda</taxon>
        <taxon>Insecta</taxon>
        <taxon>Pterygota</taxon>
        <taxon>Neoptera</taxon>
        <taxon>Polyneoptera</taxon>
        <taxon>Dictyoptera</taxon>
        <taxon>Blattodea</taxon>
        <taxon>Blattoidea</taxon>
        <taxon>Termitoidae</taxon>
        <taxon>Termopsidae</taxon>
        <taxon>Zootermopsis</taxon>
    </lineage>
</organism>
<dbReference type="AlphaFoldDB" id="A0A067QH72"/>
<evidence type="ECO:0000259" key="1">
    <source>
        <dbReference type="Pfam" id="PF17906"/>
    </source>
</evidence>
<evidence type="ECO:0000313" key="3">
    <source>
        <dbReference type="Proteomes" id="UP000027135"/>
    </source>
</evidence>